<organism evidence="1">
    <name type="scientific">uncultured Leptolyngbya sp</name>
    <dbReference type="NCBI Taxonomy" id="332963"/>
    <lineage>
        <taxon>Bacteria</taxon>
        <taxon>Bacillati</taxon>
        <taxon>Cyanobacteriota</taxon>
        <taxon>Cyanophyceae</taxon>
        <taxon>Leptolyngbyales</taxon>
        <taxon>Leptolyngbyaceae</taxon>
        <taxon>Leptolyngbya group</taxon>
        <taxon>Leptolyngbya</taxon>
        <taxon>environmental samples</taxon>
    </lineage>
</organism>
<accession>A0A6J4MBC3</accession>
<dbReference type="EMBL" id="CADCTY010001058">
    <property type="protein sequence ID" value="CAA9354582.1"/>
    <property type="molecule type" value="Genomic_DNA"/>
</dbReference>
<sequence>MNALPQPGDSFLKLLLSLTLPYPALQGTTLFSILVSGSC</sequence>
<proteinExistence type="predicted"/>
<protein>
    <submittedName>
        <fullName evidence="1">Uncharacterized protein</fullName>
    </submittedName>
</protein>
<gene>
    <name evidence="1" type="ORF">AVDCRST_MAG94-3000</name>
</gene>
<reference evidence="1" key="1">
    <citation type="submission" date="2020-02" db="EMBL/GenBank/DDBJ databases">
        <authorList>
            <person name="Meier V. D."/>
        </authorList>
    </citation>
    <scope>NUCLEOTIDE SEQUENCE</scope>
    <source>
        <strain evidence="1">AVDCRST_MAG94</strain>
    </source>
</reference>
<dbReference type="AlphaFoldDB" id="A0A6J4MBC3"/>
<evidence type="ECO:0000313" key="1">
    <source>
        <dbReference type="EMBL" id="CAA9354582.1"/>
    </source>
</evidence>
<name>A0A6J4MBC3_9CYAN</name>